<dbReference type="PANTHER" id="PTHR37463">
    <property type="entry name" value="GSL3115 PROTEIN"/>
    <property type="match status" value="1"/>
</dbReference>
<dbReference type="PANTHER" id="PTHR37463:SF1">
    <property type="entry name" value="DUF2256 DOMAIN-CONTAINING PROTEIN"/>
    <property type="match status" value="1"/>
</dbReference>
<dbReference type="Proteomes" id="UP001197236">
    <property type="component" value="Unassembled WGS sequence"/>
</dbReference>
<evidence type="ECO:0000313" key="1">
    <source>
        <dbReference type="EMBL" id="MBW1256047.1"/>
    </source>
</evidence>
<gene>
    <name evidence="2" type="ORF">C7431_101566</name>
    <name evidence="1" type="ORF">KYI95_02305</name>
</gene>
<evidence type="ECO:0000313" key="4">
    <source>
        <dbReference type="Proteomes" id="UP001197236"/>
    </source>
</evidence>
<dbReference type="Proteomes" id="UP000245981">
    <property type="component" value="Unassembled WGS sequence"/>
</dbReference>
<organism evidence="2 3">
    <name type="scientific">Pantoea allii</name>
    <dbReference type="NCBI Taxonomy" id="574096"/>
    <lineage>
        <taxon>Bacteria</taxon>
        <taxon>Pseudomonadati</taxon>
        <taxon>Pseudomonadota</taxon>
        <taxon>Gammaproteobacteria</taxon>
        <taxon>Enterobacterales</taxon>
        <taxon>Erwiniaceae</taxon>
        <taxon>Pantoea</taxon>
    </lineage>
</organism>
<keyword evidence="4" id="KW-1185">Reference proteome</keyword>
<dbReference type="RefSeq" id="WP_096010603.1">
    <property type="nucleotide sequence ID" value="NZ_CP126314.1"/>
</dbReference>
<accession>A0A2V2BMC3</accession>
<proteinExistence type="predicted"/>
<evidence type="ECO:0000313" key="3">
    <source>
        <dbReference type="Proteomes" id="UP000245981"/>
    </source>
</evidence>
<reference evidence="2 3" key="1">
    <citation type="submission" date="2018-05" db="EMBL/GenBank/DDBJ databases">
        <title>Genomic Encyclopedia of Type Strains, Phase IV (KMG-V): Genome sequencing to study the core and pangenomes of soil and plant-associated prokaryotes.</title>
        <authorList>
            <person name="Whitman W."/>
        </authorList>
    </citation>
    <scope>NUCLEOTIDE SEQUENCE [LARGE SCALE GENOMIC DNA]</scope>
    <source>
        <strain evidence="2 3">PNA 200-10</strain>
    </source>
</reference>
<dbReference type="Pfam" id="PF10013">
    <property type="entry name" value="DUF2256"/>
    <property type="match status" value="1"/>
</dbReference>
<dbReference type="AlphaFoldDB" id="A0A2V2BMC3"/>
<dbReference type="InterPro" id="IPR017136">
    <property type="entry name" value="UCP037205"/>
</dbReference>
<dbReference type="EMBL" id="QGHF01000001">
    <property type="protein sequence ID" value="PWL00754.1"/>
    <property type="molecule type" value="Genomic_DNA"/>
</dbReference>
<dbReference type="EMBL" id="JAHVXZ010000001">
    <property type="protein sequence ID" value="MBW1256047.1"/>
    <property type="molecule type" value="Genomic_DNA"/>
</dbReference>
<name>A0A2V2BMC3_9GAMM</name>
<protein>
    <submittedName>
        <fullName evidence="1">DUF2256 domain-containing protein</fullName>
    </submittedName>
</protein>
<reference evidence="1 4" key="2">
    <citation type="submission" date="2021-07" db="EMBL/GenBank/DDBJ databases">
        <title>A novel phosphonate cluster across the Pantoea species complex is important for pathogenicity in onion.</title>
        <authorList>
            <person name="Zhao M."/>
            <person name="Stice S."/>
            <person name="Shin G.Y."/>
            <person name="Coutinho T."/>
            <person name="Gitaitis R."/>
            <person name="Kvitko B."/>
            <person name="Dutta B."/>
        </authorList>
    </citation>
    <scope>NUCLEOTIDE SEQUENCE [LARGE SCALE GENOMIC DNA]</scope>
    <source>
        <strain evidence="1 4">BD 382</strain>
    </source>
</reference>
<sequence length="54" mass="6698">MKTCKGNKQSLPVRYCKQCQKPMTWRKKWEKCWEEVQYCSERCRRQRRGNTLQA</sequence>
<dbReference type="PIRSF" id="PIRSF037205">
    <property type="entry name" value="UCP037205"/>
    <property type="match status" value="1"/>
</dbReference>
<evidence type="ECO:0000313" key="2">
    <source>
        <dbReference type="EMBL" id="PWL00754.1"/>
    </source>
</evidence>
<dbReference type="OrthoDB" id="27194at2"/>
<comment type="caution">
    <text evidence="2">The sequence shown here is derived from an EMBL/GenBank/DDBJ whole genome shotgun (WGS) entry which is preliminary data.</text>
</comment>